<organism evidence="2 3">
    <name type="scientific">Caerostris extrusa</name>
    <name type="common">Bark spider</name>
    <name type="synonym">Caerostris bankana</name>
    <dbReference type="NCBI Taxonomy" id="172846"/>
    <lineage>
        <taxon>Eukaryota</taxon>
        <taxon>Metazoa</taxon>
        <taxon>Ecdysozoa</taxon>
        <taxon>Arthropoda</taxon>
        <taxon>Chelicerata</taxon>
        <taxon>Arachnida</taxon>
        <taxon>Araneae</taxon>
        <taxon>Araneomorphae</taxon>
        <taxon>Entelegynae</taxon>
        <taxon>Araneoidea</taxon>
        <taxon>Araneidae</taxon>
        <taxon>Caerostris</taxon>
    </lineage>
</organism>
<gene>
    <name evidence="2" type="ORF">CEXT_717601</name>
</gene>
<evidence type="ECO:0000313" key="2">
    <source>
        <dbReference type="EMBL" id="GIX85409.1"/>
    </source>
</evidence>
<dbReference type="Proteomes" id="UP001054945">
    <property type="component" value="Unassembled WGS sequence"/>
</dbReference>
<evidence type="ECO:0000313" key="3">
    <source>
        <dbReference type="Proteomes" id="UP001054945"/>
    </source>
</evidence>
<dbReference type="EMBL" id="BPLR01021060">
    <property type="protein sequence ID" value="GIX85409.1"/>
    <property type="molecule type" value="Genomic_DNA"/>
</dbReference>
<keyword evidence="3" id="KW-1185">Reference proteome</keyword>
<dbReference type="AlphaFoldDB" id="A0AAV4NPC4"/>
<name>A0AAV4NPC4_CAEEX</name>
<reference evidence="2 3" key="1">
    <citation type="submission" date="2021-06" db="EMBL/GenBank/DDBJ databases">
        <title>Caerostris extrusa draft genome.</title>
        <authorList>
            <person name="Kono N."/>
            <person name="Arakawa K."/>
        </authorList>
    </citation>
    <scope>NUCLEOTIDE SEQUENCE [LARGE SCALE GENOMIC DNA]</scope>
</reference>
<feature type="region of interest" description="Disordered" evidence="1">
    <location>
        <begin position="26"/>
        <end position="49"/>
    </location>
</feature>
<protein>
    <submittedName>
        <fullName evidence="2">Uncharacterized protein</fullName>
    </submittedName>
</protein>
<proteinExistence type="predicted"/>
<sequence length="111" mass="11958">MMMCVCVVGIPADAAALGQEAAPPPGAFTPFSGVTGTVRKGRPRKRKTTDAVVREGLLSQTLSELVIGIPQKGTDEELQKKELEELVILLHLHLHSVQLNQSKTLFTGQVK</sequence>
<evidence type="ECO:0000256" key="1">
    <source>
        <dbReference type="SAM" id="MobiDB-lite"/>
    </source>
</evidence>
<comment type="caution">
    <text evidence="2">The sequence shown here is derived from an EMBL/GenBank/DDBJ whole genome shotgun (WGS) entry which is preliminary data.</text>
</comment>
<accession>A0AAV4NPC4</accession>